<dbReference type="SUPFAM" id="SSF54184">
    <property type="entry name" value="Penicillin-binding protein 2x (pbp-2x), c-terminal domain"/>
    <property type="match status" value="1"/>
</dbReference>
<reference evidence="3 4" key="1">
    <citation type="submission" date="2015-08" db="EMBL/GenBank/DDBJ databases">
        <title>Complete genome sequence of Rufibacter tibetensis strain 1351t, a radiation-resistant bacterium from tibet plateau.</title>
        <authorList>
            <person name="Dai J."/>
        </authorList>
    </citation>
    <scope>NUCLEOTIDE SEQUENCE [LARGE SCALE GENOMIC DNA]</scope>
    <source>
        <strain evidence="3 4">1351</strain>
    </source>
</reference>
<feature type="domain" description="PASTA" evidence="2">
    <location>
        <begin position="43"/>
        <end position="109"/>
    </location>
</feature>
<evidence type="ECO:0000313" key="4">
    <source>
        <dbReference type="Proteomes" id="UP000061382"/>
    </source>
</evidence>
<dbReference type="AlphaFoldDB" id="A0A0P0CXN9"/>
<dbReference type="PATRIC" id="fig|512763.3.peg.3502"/>
<dbReference type="PROSITE" id="PS51178">
    <property type="entry name" value="PASTA"/>
    <property type="match status" value="2"/>
</dbReference>
<dbReference type="STRING" id="512763.DC20_15930"/>
<dbReference type="KEGG" id="rti:DC20_15930"/>
<organism evidence="3 4">
    <name type="scientific">Rufibacter tibetensis</name>
    <dbReference type="NCBI Taxonomy" id="512763"/>
    <lineage>
        <taxon>Bacteria</taxon>
        <taxon>Pseudomonadati</taxon>
        <taxon>Bacteroidota</taxon>
        <taxon>Cytophagia</taxon>
        <taxon>Cytophagales</taxon>
        <taxon>Hymenobacteraceae</taxon>
        <taxon>Rufibacter</taxon>
    </lineage>
</organism>
<dbReference type="Pfam" id="PF03793">
    <property type="entry name" value="PASTA"/>
    <property type="match status" value="2"/>
</dbReference>
<evidence type="ECO:0000256" key="1">
    <source>
        <dbReference type="SAM" id="Phobius"/>
    </source>
</evidence>
<keyword evidence="4" id="KW-1185">Reference proteome</keyword>
<dbReference type="Gene3D" id="3.30.10.20">
    <property type="match status" value="3"/>
</dbReference>
<keyword evidence="1" id="KW-0472">Membrane</keyword>
<feature type="domain" description="PASTA" evidence="2">
    <location>
        <begin position="111"/>
        <end position="181"/>
    </location>
</feature>
<protein>
    <submittedName>
        <fullName evidence="3">Penicillin-binding protein</fullName>
    </submittedName>
</protein>
<gene>
    <name evidence="3" type="ORF">DC20_15930</name>
</gene>
<keyword evidence="1" id="KW-0812">Transmembrane</keyword>
<evidence type="ECO:0000313" key="3">
    <source>
        <dbReference type="EMBL" id="ALJ00179.1"/>
    </source>
</evidence>
<feature type="transmembrane region" description="Helical" evidence="1">
    <location>
        <begin position="16"/>
        <end position="36"/>
    </location>
</feature>
<dbReference type="OrthoDB" id="9803895at2"/>
<dbReference type="InterPro" id="IPR005543">
    <property type="entry name" value="PASTA_dom"/>
</dbReference>
<accession>A0A0P0CXN9</accession>
<dbReference type="Proteomes" id="UP000061382">
    <property type="component" value="Chromosome"/>
</dbReference>
<dbReference type="RefSeq" id="WP_062544731.1">
    <property type="nucleotide sequence ID" value="NZ_CP012643.1"/>
</dbReference>
<dbReference type="CDD" id="cd06577">
    <property type="entry name" value="PASTA_pknB"/>
    <property type="match status" value="3"/>
</dbReference>
<proteinExistence type="predicted"/>
<evidence type="ECO:0000259" key="2">
    <source>
        <dbReference type="PROSITE" id="PS51178"/>
    </source>
</evidence>
<sequence>MSGFLKAQTLGDVFKHLAIMAAIVFLLLFLFFFVYLPSTTNHGETISVPNLAGMSVDELEDFLADKDLRFYVSDSTYQQGKAPFTVITQEPKAGEKVKEGRKIYISINMKNPPLIKMPKLIDGSVKNAEMILKSYDLNLGDIKYVPDLAENSILRQFVNGREIKPGEPVAKGSRIDLEVGNGLGNTELDVPELVGMPIDEATMLVTGQGLQIGSVIYMEAPNGELDGIVLKQRPISGDSVKTKIRTGQFIDIWVAGPQPVAPIQ</sequence>
<dbReference type="SMART" id="SM00740">
    <property type="entry name" value="PASTA"/>
    <property type="match status" value="3"/>
</dbReference>
<dbReference type="EMBL" id="CP012643">
    <property type="protein sequence ID" value="ALJ00179.1"/>
    <property type="molecule type" value="Genomic_DNA"/>
</dbReference>
<keyword evidence="1" id="KW-1133">Transmembrane helix</keyword>
<name>A0A0P0CXN9_9BACT</name>